<dbReference type="EMBL" id="JACBZA010000001">
    <property type="protein sequence ID" value="NYH86311.1"/>
    <property type="molecule type" value="Genomic_DNA"/>
</dbReference>
<dbReference type="STRING" id="504797.SAMN05421678_12724"/>
<keyword evidence="1" id="KW-1133">Transmembrane helix</keyword>
<evidence type="ECO:0000259" key="2">
    <source>
        <dbReference type="Pfam" id="PF19701"/>
    </source>
</evidence>
<dbReference type="OrthoDB" id="4382237at2"/>
<name>A0A1I3BVU5_9ACTN</name>
<dbReference type="AlphaFoldDB" id="A0A1I3BVU5"/>
<evidence type="ECO:0000313" key="4">
    <source>
        <dbReference type="EMBL" id="SFH66362.1"/>
    </source>
</evidence>
<gene>
    <name evidence="3" type="ORF">FHR37_005162</name>
    <name evidence="4" type="ORF">SAMN05421678_12724</name>
</gene>
<evidence type="ECO:0000313" key="3">
    <source>
        <dbReference type="EMBL" id="NYH86311.1"/>
    </source>
</evidence>
<keyword evidence="1" id="KW-0812">Transmembrane</keyword>
<dbReference type="EMBL" id="FOOI01000027">
    <property type="protein sequence ID" value="SFH66362.1"/>
    <property type="molecule type" value="Genomic_DNA"/>
</dbReference>
<evidence type="ECO:0000256" key="1">
    <source>
        <dbReference type="SAM" id="Phobius"/>
    </source>
</evidence>
<dbReference type="Pfam" id="PF19701">
    <property type="entry name" value="DUF6199"/>
    <property type="match status" value="1"/>
</dbReference>
<reference evidence="4 5" key="1">
    <citation type="submission" date="2016-10" db="EMBL/GenBank/DDBJ databases">
        <authorList>
            <person name="de Groot N.N."/>
        </authorList>
    </citation>
    <scope>NUCLEOTIDE SEQUENCE [LARGE SCALE GENOMIC DNA]</scope>
    <source>
        <strain evidence="4 5">CPCC 202808</strain>
    </source>
</reference>
<sequence>MLFMRAFLVVFFALAVWSVIAPRSQWQLLSSWQYRHPEANEPSDASHMLTRVGGVAAILFGLFMWHLAGKVT</sequence>
<evidence type="ECO:0000313" key="6">
    <source>
        <dbReference type="Proteomes" id="UP000533017"/>
    </source>
</evidence>
<dbReference type="InterPro" id="IPR045679">
    <property type="entry name" value="DUF6199"/>
</dbReference>
<dbReference type="RefSeq" id="WP_092890252.1">
    <property type="nucleotide sequence ID" value="NZ_FOOI01000027.1"/>
</dbReference>
<feature type="domain" description="DUF6199" evidence="2">
    <location>
        <begin position="7"/>
        <end position="66"/>
    </location>
</feature>
<reference evidence="3 6" key="2">
    <citation type="submission" date="2020-07" db="EMBL/GenBank/DDBJ databases">
        <title>Sequencing the genomes of 1000 actinobacteria strains.</title>
        <authorList>
            <person name="Klenk H.-P."/>
        </authorList>
    </citation>
    <scope>NUCLEOTIDE SEQUENCE [LARGE SCALE GENOMIC DNA]</scope>
    <source>
        <strain evidence="3 6">DSM 45117</strain>
    </source>
</reference>
<keyword evidence="6" id="KW-1185">Reference proteome</keyword>
<evidence type="ECO:0000313" key="5">
    <source>
        <dbReference type="Proteomes" id="UP000199052"/>
    </source>
</evidence>
<organism evidence="4 5">
    <name type="scientific">Actinopolymorpha cephalotaxi</name>
    <dbReference type="NCBI Taxonomy" id="504797"/>
    <lineage>
        <taxon>Bacteria</taxon>
        <taxon>Bacillati</taxon>
        <taxon>Actinomycetota</taxon>
        <taxon>Actinomycetes</taxon>
        <taxon>Propionibacteriales</taxon>
        <taxon>Actinopolymorphaceae</taxon>
        <taxon>Actinopolymorpha</taxon>
    </lineage>
</organism>
<protein>
    <recommendedName>
        <fullName evidence="2">DUF6199 domain-containing protein</fullName>
    </recommendedName>
</protein>
<dbReference type="Proteomes" id="UP000533017">
    <property type="component" value="Unassembled WGS sequence"/>
</dbReference>
<accession>A0A1I3BVU5</accession>
<dbReference type="Proteomes" id="UP000199052">
    <property type="component" value="Unassembled WGS sequence"/>
</dbReference>
<feature type="transmembrane region" description="Helical" evidence="1">
    <location>
        <begin position="49"/>
        <end position="68"/>
    </location>
</feature>
<keyword evidence="1" id="KW-0472">Membrane</keyword>
<proteinExistence type="predicted"/>